<evidence type="ECO:0000313" key="3">
    <source>
        <dbReference type="Proteomes" id="UP000284178"/>
    </source>
</evidence>
<evidence type="ECO:0000313" key="2">
    <source>
        <dbReference type="EMBL" id="RGR76845.1"/>
    </source>
</evidence>
<keyword evidence="1" id="KW-1133">Transmembrane helix</keyword>
<dbReference type="RefSeq" id="WP_117892411.1">
    <property type="nucleotide sequence ID" value="NZ_CABJCV010000001.1"/>
</dbReference>
<dbReference type="GeneID" id="83013931"/>
<feature type="transmembrane region" description="Helical" evidence="1">
    <location>
        <begin position="62"/>
        <end position="91"/>
    </location>
</feature>
<reference evidence="2 3" key="1">
    <citation type="submission" date="2018-08" db="EMBL/GenBank/DDBJ databases">
        <title>A genome reference for cultivated species of the human gut microbiota.</title>
        <authorList>
            <person name="Zou Y."/>
            <person name="Xue W."/>
            <person name="Luo G."/>
        </authorList>
    </citation>
    <scope>NUCLEOTIDE SEQUENCE [LARGE SCALE GENOMIC DNA]</scope>
    <source>
        <strain evidence="2 3">AF24-29</strain>
    </source>
</reference>
<gene>
    <name evidence="2" type="ORF">DWY25_00710</name>
</gene>
<name>A0A412G6C7_9FIRM</name>
<accession>A0A412G6C7</accession>
<keyword evidence="1" id="KW-0472">Membrane</keyword>
<feature type="transmembrane region" description="Helical" evidence="1">
    <location>
        <begin position="31"/>
        <end position="50"/>
    </location>
</feature>
<comment type="caution">
    <text evidence="2">The sequence shown here is derived from an EMBL/GenBank/DDBJ whole genome shotgun (WGS) entry which is preliminary data.</text>
</comment>
<evidence type="ECO:0000256" key="1">
    <source>
        <dbReference type="SAM" id="Phobius"/>
    </source>
</evidence>
<feature type="transmembrane region" description="Helical" evidence="1">
    <location>
        <begin position="6"/>
        <end position="24"/>
    </location>
</feature>
<sequence length="127" mass="14449">MIERWLYQILIGMAIPLTASFFNPRAASPDGIWIVLTGIGYALFLESYRIWMQSLRKGQPWITGGCLALIALVVFSHFTLERFLLLIALGVPMMRLTRSLRQYSLALDHFKQQLAEENEDPSTTGKC</sequence>
<keyword evidence="1" id="KW-0812">Transmembrane</keyword>
<dbReference type="AlphaFoldDB" id="A0A412G6C7"/>
<proteinExistence type="predicted"/>
<organism evidence="2 3">
    <name type="scientific">Holdemania filiformis</name>
    <dbReference type="NCBI Taxonomy" id="61171"/>
    <lineage>
        <taxon>Bacteria</taxon>
        <taxon>Bacillati</taxon>
        <taxon>Bacillota</taxon>
        <taxon>Erysipelotrichia</taxon>
        <taxon>Erysipelotrichales</taxon>
        <taxon>Erysipelotrichaceae</taxon>
        <taxon>Holdemania</taxon>
    </lineage>
</organism>
<dbReference type="Proteomes" id="UP000284178">
    <property type="component" value="Unassembled WGS sequence"/>
</dbReference>
<protein>
    <submittedName>
        <fullName evidence="2">Uncharacterized protein</fullName>
    </submittedName>
</protein>
<dbReference type="EMBL" id="QRUP01000001">
    <property type="protein sequence ID" value="RGR76845.1"/>
    <property type="molecule type" value="Genomic_DNA"/>
</dbReference>
<keyword evidence="3" id="KW-1185">Reference proteome</keyword>